<dbReference type="AlphaFoldDB" id="Q4R5H3"/>
<keyword evidence="1" id="KW-0560">Oxidoreductase</keyword>
<accession>Q4R5H3</accession>
<dbReference type="GO" id="GO:0004497">
    <property type="term" value="F:monooxygenase activity"/>
    <property type="evidence" value="ECO:0007669"/>
    <property type="project" value="UniProtKB-KW"/>
</dbReference>
<protein>
    <submittedName>
        <fullName evidence="1">Brain cDNA, clone: QnpA-10444, similar to human tyrosine 3-monooxygenase/tryptophan 5-monooxygenaseactivation protein, beta polypeptide (YWHAB), transcriptvariant 2</fullName>
    </submittedName>
</protein>
<name>Q4R5H3_MACFA</name>
<keyword evidence="1" id="KW-0503">Monooxygenase</keyword>
<proteinExistence type="evidence at transcript level"/>
<reference evidence="1" key="1">
    <citation type="journal article" date="2005" name="Mol. Biol. Evol.">
        <title>Substitution rate and structural divergence of 5'UTR evolution: comparative analysis between human and cynomolgus monkey cDNAs.</title>
        <authorList>
            <person name="Osada N."/>
            <person name="Hirata M."/>
            <person name="Tanuma R."/>
            <person name="Kusuda J."/>
            <person name="Hida M."/>
            <person name="Suzuki Y."/>
            <person name="Sugano S."/>
            <person name="Gojobori T."/>
            <person name="Shen C.K."/>
            <person name="Wu C.I."/>
            <person name="Hashimoto K."/>
        </authorList>
    </citation>
    <scope>NUCLEOTIDE SEQUENCE</scope>
</reference>
<dbReference type="EMBL" id="AB169570">
    <property type="protein sequence ID" value="BAE01652.1"/>
    <property type="molecule type" value="mRNA"/>
</dbReference>
<sequence length="63" mass="7126">MNDLICFLDNTFKNDVLSQAWWCMHLVPTVWEAEAGGSPEPRSLRLQCPMVAPVNYCTPAWAT</sequence>
<organism evidence="1">
    <name type="scientific">Macaca fascicularis</name>
    <name type="common">Crab-eating macaque</name>
    <name type="synonym">Cynomolgus monkey</name>
    <dbReference type="NCBI Taxonomy" id="9541"/>
    <lineage>
        <taxon>Eukaryota</taxon>
        <taxon>Metazoa</taxon>
        <taxon>Chordata</taxon>
        <taxon>Craniata</taxon>
        <taxon>Vertebrata</taxon>
        <taxon>Euteleostomi</taxon>
        <taxon>Mammalia</taxon>
        <taxon>Eutheria</taxon>
        <taxon>Euarchontoglires</taxon>
        <taxon>Primates</taxon>
        <taxon>Haplorrhini</taxon>
        <taxon>Catarrhini</taxon>
        <taxon>Cercopithecidae</taxon>
        <taxon>Cercopithecinae</taxon>
        <taxon>Macaca</taxon>
    </lineage>
</organism>
<reference evidence="1" key="2">
    <citation type="submission" date="2005-06" db="EMBL/GenBank/DDBJ databases">
        <title>DNA sequences of macaque genes expressed in brain or testis and its evolutionary implications.</title>
        <authorList>
            <consortium name="International consortium for macaque cDNA sequencing and analysis"/>
        </authorList>
    </citation>
    <scope>NUCLEOTIDE SEQUENCE</scope>
</reference>
<evidence type="ECO:0000313" key="1">
    <source>
        <dbReference type="EMBL" id="BAE01652.1"/>
    </source>
</evidence>